<evidence type="ECO:0000256" key="3">
    <source>
        <dbReference type="ARBA" id="ARBA00023163"/>
    </source>
</evidence>
<dbReference type="InterPro" id="IPR028082">
    <property type="entry name" value="Peripla_BP_I"/>
</dbReference>
<proteinExistence type="predicted"/>
<keyword evidence="3" id="KW-0804">Transcription</keyword>
<accession>A0A1H9QLT2</accession>
<sequence>MATIRDIAKNAGYSIATVSRVLNQDDTLSVSDAAREKIFKIAAEMNYQTPKSRSTKKKTASLTFGMVYFNSEKQEVNDPYFLAIRLGIEKFCAENNIQLEKVYRNHETFQLNKLQKADGLIVVGRIRPEEVDELVLLTENIIFVDYSPLDSMFDSVVIDFQEAVHRTLDHLMAFNHRRIGYIGGDQFIRPGKNVMDFREIAFRTYLSQHAGYSENDIHIGKFSTEEGYRLMQKALMKSPLPTAFVVASDSMAIGALRALHEQNYRVPQDVSIVGFNDIAASRYLQPSLTTVKVHTEFMGETAVEILMERIHSSRTIPRKTVIPTELIVRESTSYPPE</sequence>
<dbReference type="Proteomes" id="UP000199318">
    <property type="component" value="Unassembled WGS sequence"/>
</dbReference>
<dbReference type="Gene3D" id="1.10.260.40">
    <property type="entry name" value="lambda repressor-like DNA-binding domains"/>
    <property type="match status" value="1"/>
</dbReference>
<dbReference type="CDD" id="cd01544">
    <property type="entry name" value="PBP1_GalR"/>
    <property type="match status" value="1"/>
</dbReference>
<protein>
    <submittedName>
        <fullName evidence="5">LacI family transcriptional regulator</fullName>
    </submittedName>
</protein>
<dbReference type="PANTHER" id="PTHR30146">
    <property type="entry name" value="LACI-RELATED TRANSCRIPTIONAL REPRESSOR"/>
    <property type="match status" value="1"/>
</dbReference>
<evidence type="ECO:0000256" key="1">
    <source>
        <dbReference type="ARBA" id="ARBA00023015"/>
    </source>
</evidence>
<organism evidence="5 6">
    <name type="scientific">Salisediminibacterium halotolerans</name>
    <dbReference type="NCBI Taxonomy" id="517425"/>
    <lineage>
        <taxon>Bacteria</taxon>
        <taxon>Bacillati</taxon>
        <taxon>Bacillota</taxon>
        <taxon>Bacilli</taxon>
        <taxon>Bacillales</taxon>
        <taxon>Bacillaceae</taxon>
        <taxon>Salisediminibacterium</taxon>
    </lineage>
</organism>
<dbReference type="GO" id="GO:0003700">
    <property type="term" value="F:DNA-binding transcription factor activity"/>
    <property type="evidence" value="ECO:0007669"/>
    <property type="project" value="TreeGrafter"/>
</dbReference>
<dbReference type="AlphaFoldDB" id="A0A1H9QLT2"/>
<feature type="domain" description="HTH lacI-type" evidence="4">
    <location>
        <begin position="2"/>
        <end position="58"/>
    </location>
</feature>
<dbReference type="InterPro" id="IPR046335">
    <property type="entry name" value="LacI/GalR-like_sensor"/>
</dbReference>
<evidence type="ECO:0000256" key="2">
    <source>
        <dbReference type="ARBA" id="ARBA00023125"/>
    </source>
</evidence>
<dbReference type="InterPro" id="IPR010982">
    <property type="entry name" value="Lambda_DNA-bd_dom_sf"/>
</dbReference>
<dbReference type="PANTHER" id="PTHR30146:SF149">
    <property type="entry name" value="HTH-TYPE TRANSCRIPTIONAL REGULATOR EBGR"/>
    <property type="match status" value="1"/>
</dbReference>
<name>A0A1H9QLT2_9BACI</name>
<comment type="caution">
    <text evidence="5">The sequence shown here is derived from an EMBL/GenBank/DDBJ whole genome shotgun (WGS) entry which is preliminary data.</text>
</comment>
<dbReference type="RefSeq" id="WP_093071939.1">
    <property type="nucleotide sequence ID" value="NZ_FOGV01000003.1"/>
</dbReference>
<dbReference type="GO" id="GO:0000976">
    <property type="term" value="F:transcription cis-regulatory region binding"/>
    <property type="evidence" value="ECO:0007669"/>
    <property type="project" value="TreeGrafter"/>
</dbReference>
<keyword evidence="6" id="KW-1185">Reference proteome</keyword>
<dbReference type="SUPFAM" id="SSF47413">
    <property type="entry name" value="lambda repressor-like DNA-binding domains"/>
    <property type="match status" value="1"/>
</dbReference>
<dbReference type="OrthoDB" id="9784962at2"/>
<evidence type="ECO:0000313" key="5">
    <source>
        <dbReference type="EMBL" id="SER61414.1"/>
    </source>
</evidence>
<reference evidence="6" key="1">
    <citation type="submission" date="2016-10" db="EMBL/GenBank/DDBJ databases">
        <authorList>
            <person name="de Groot N.N."/>
        </authorList>
    </citation>
    <scope>NUCLEOTIDE SEQUENCE [LARGE SCALE GENOMIC DNA]</scope>
    <source>
        <strain evidence="6">10nlg</strain>
    </source>
</reference>
<keyword evidence="2" id="KW-0238">DNA-binding</keyword>
<dbReference type="STRING" id="1464123.SAMN05444126_10370"/>
<dbReference type="Gene3D" id="3.40.50.2300">
    <property type="match status" value="2"/>
</dbReference>
<dbReference type="SUPFAM" id="SSF53822">
    <property type="entry name" value="Periplasmic binding protein-like I"/>
    <property type="match status" value="1"/>
</dbReference>
<dbReference type="Pfam" id="PF00356">
    <property type="entry name" value="LacI"/>
    <property type="match status" value="1"/>
</dbReference>
<dbReference type="PROSITE" id="PS50932">
    <property type="entry name" value="HTH_LACI_2"/>
    <property type="match status" value="1"/>
</dbReference>
<dbReference type="CDD" id="cd01392">
    <property type="entry name" value="HTH_LacI"/>
    <property type="match status" value="1"/>
</dbReference>
<keyword evidence="1" id="KW-0805">Transcription regulation</keyword>
<dbReference type="EMBL" id="FOGV01000003">
    <property type="protein sequence ID" value="SER61414.1"/>
    <property type="molecule type" value="Genomic_DNA"/>
</dbReference>
<dbReference type="InterPro" id="IPR000843">
    <property type="entry name" value="HTH_LacI"/>
</dbReference>
<dbReference type="Pfam" id="PF13377">
    <property type="entry name" value="Peripla_BP_3"/>
    <property type="match status" value="1"/>
</dbReference>
<evidence type="ECO:0000259" key="4">
    <source>
        <dbReference type="PROSITE" id="PS50932"/>
    </source>
</evidence>
<dbReference type="SMART" id="SM00354">
    <property type="entry name" value="HTH_LACI"/>
    <property type="match status" value="1"/>
</dbReference>
<evidence type="ECO:0000313" key="6">
    <source>
        <dbReference type="Proteomes" id="UP000199318"/>
    </source>
</evidence>
<gene>
    <name evidence="5" type="ORF">SAMN05444126_10370</name>
</gene>